<keyword evidence="2" id="KW-1185">Reference proteome</keyword>
<accession>A0A8C4V656</accession>
<protein>
    <submittedName>
        <fullName evidence="1">Uncharacterized protein</fullName>
    </submittedName>
</protein>
<sequence>SYLSSLHPSSLLPPSRMFPLILNTAVFQASSEKNILKRLLEFAVCRVKDAIPLTALQVHLCPSSEAVGPWFKMKKLPSVQLT</sequence>
<evidence type="ECO:0000313" key="2">
    <source>
        <dbReference type="Proteomes" id="UP000694562"/>
    </source>
</evidence>
<reference evidence="1" key="1">
    <citation type="submission" date="2025-08" db="UniProtKB">
        <authorList>
            <consortium name="Ensembl"/>
        </authorList>
    </citation>
    <scope>IDENTIFICATION</scope>
</reference>
<name>A0A8C4V656_FALTI</name>
<dbReference type="Proteomes" id="UP000694562">
    <property type="component" value="Unplaced"/>
</dbReference>
<proteinExistence type="predicted"/>
<dbReference type="Ensembl" id="ENSFTIT00000022516.1">
    <property type="protein sequence ID" value="ENSFTIP00000021608.1"/>
    <property type="gene ID" value="ENSFTIG00000014047.1"/>
</dbReference>
<reference evidence="1" key="2">
    <citation type="submission" date="2025-09" db="UniProtKB">
        <authorList>
            <consortium name="Ensembl"/>
        </authorList>
    </citation>
    <scope>IDENTIFICATION</scope>
</reference>
<dbReference type="AlphaFoldDB" id="A0A8C4V656"/>
<evidence type="ECO:0000313" key="1">
    <source>
        <dbReference type="Ensembl" id="ENSFTIP00000021608.1"/>
    </source>
</evidence>
<organism evidence="1 2">
    <name type="scientific">Falco tinnunculus</name>
    <name type="common">Common kestrel</name>
    <dbReference type="NCBI Taxonomy" id="100819"/>
    <lineage>
        <taxon>Eukaryota</taxon>
        <taxon>Metazoa</taxon>
        <taxon>Chordata</taxon>
        <taxon>Craniata</taxon>
        <taxon>Vertebrata</taxon>
        <taxon>Euteleostomi</taxon>
        <taxon>Archelosauria</taxon>
        <taxon>Archosauria</taxon>
        <taxon>Dinosauria</taxon>
        <taxon>Saurischia</taxon>
        <taxon>Theropoda</taxon>
        <taxon>Coelurosauria</taxon>
        <taxon>Aves</taxon>
        <taxon>Neognathae</taxon>
        <taxon>Neoaves</taxon>
        <taxon>Telluraves</taxon>
        <taxon>Australaves</taxon>
        <taxon>Falconiformes</taxon>
        <taxon>Falconidae</taxon>
        <taxon>Falco</taxon>
    </lineage>
</organism>